<dbReference type="AlphaFoldDB" id="A0A412XQD0"/>
<dbReference type="RefSeq" id="WP_118047949.1">
    <property type="nucleotide sequence ID" value="NZ_JAQCUW010000021.1"/>
</dbReference>
<dbReference type="InterPro" id="IPR013830">
    <property type="entry name" value="SGNH_hydro"/>
</dbReference>
<accession>A0A412XQD0</accession>
<sequence>MERIIELNQEDKRVYPLSHSEGVLLSNTSEISLFESIYGLKDMVKLFSGSDITDFSNTTWIKDTGGIKATNTGSGNYLKIDKDYFCDIRHVRMKLYLGSDNRLILAFASKGIGKGVVPSTFYVDMSTQKLGMYKLTGPLAYAESVSDEIWGETGFSDNFGSGEYIIDIIKNGRTNILRLTSYLSGRSSEIICDDAIWSVGAQNGPLYVYLDKGSDMPIIRSIDICTLKEPDVVFVGDSITEGFCVEDLRYRVAELFRTEHPNHKVMIAARGGCTIEAILQRFSTEFDIYRPKRIVVNIGANGGNSTGLLNTLKQRCDAIGCKLYLCYNVCYTSAVEERKHQYVNAMIENWSAENGVIGARYDIATALDNNPVNDESQLPDESLFSRNTQPYNLHPNQAGQIEMYRRLSIDLPDLFYCIVG</sequence>
<evidence type="ECO:0000259" key="1">
    <source>
        <dbReference type="Pfam" id="PF13472"/>
    </source>
</evidence>
<name>A0A412XQD0_9BACE</name>
<feature type="domain" description="SGNH hydrolase-type esterase" evidence="1">
    <location>
        <begin position="234"/>
        <end position="400"/>
    </location>
</feature>
<dbReference type="Gene3D" id="3.40.50.1110">
    <property type="entry name" value="SGNH hydrolase"/>
    <property type="match status" value="1"/>
</dbReference>
<comment type="caution">
    <text evidence="2">The sequence shown here is derived from an EMBL/GenBank/DDBJ whole genome shotgun (WGS) entry which is preliminary data.</text>
</comment>
<dbReference type="GO" id="GO:0016788">
    <property type="term" value="F:hydrolase activity, acting on ester bonds"/>
    <property type="evidence" value="ECO:0007669"/>
    <property type="project" value="UniProtKB-ARBA"/>
</dbReference>
<keyword evidence="2" id="KW-0378">Hydrolase</keyword>
<dbReference type="InterPro" id="IPR036514">
    <property type="entry name" value="SGNH_hydro_sf"/>
</dbReference>
<evidence type="ECO:0000313" key="2">
    <source>
        <dbReference type="EMBL" id="RGV47361.1"/>
    </source>
</evidence>
<protein>
    <submittedName>
        <fullName evidence="2">SGNH/GDSL hydrolase family protein</fullName>
    </submittedName>
</protein>
<dbReference type="Pfam" id="PF13472">
    <property type="entry name" value="Lipase_GDSL_2"/>
    <property type="match status" value="1"/>
</dbReference>
<gene>
    <name evidence="2" type="ORF">DWW09_18560</name>
</gene>
<evidence type="ECO:0000313" key="3">
    <source>
        <dbReference type="Proteomes" id="UP000284366"/>
    </source>
</evidence>
<dbReference type="SUPFAM" id="SSF52266">
    <property type="entry name" value="SGNH hydrolase"/>
    <property type="match status" value="1"/>
</dbReference>
<organism evidence="2 3">
    <name type="scientific">Bacteroides clarus</name>
    <dbReference type="NCBI Taxonomy" id="626929"/>
    <lineage>
        <taxon>Bacteria</taxon>
        <taxon>Pseudomonadati</taxon>
        <taxon>Bacteroidota</taxon>
        <taxon>Bacteroidia</taxon>
        <taxon>Bacteroidales</taxon>
        <taxon>Bacteroidaceae</taxon>
        <taxon>Bacteroides</taxon>
    </lineage>
</organism>
<dbReference type="Proteomes" id="UP000284366">
    <property type="component" value="Unassembled WGS sequence"/>
</dbReference>
<proteinExistence type="predicted"/>
<dbReference type="EMBL" id="QRZG01000066">
    <property type="protein sequence ID" value="RGV47361.1"/>
    <property type="molecule type" value="Genomic_DNA"/>
</dbReference>
<reference evidence="2 3" key="1">
    <citation type="submission" date="2018-08" db="EMBL/GenBank/DDBJ databases">
        <title>A genome reference for cultivated species of the human gut microbiota.</title>
        <authorList>
            <person name="Zou Y."/>
            <person name="Xue W."/>
            <person name="Luo G."/>
        </authorList>
    </citation>
    <scope>NUCLEOTIDE SEQUENCE [LARGE SCALE GENOMIC DNA]</scope>
    <source>
        <strain evidence="2 3">AF14-27</strain>
    </source>
</reference>